<organism evidence="3 4">
    <name type="scientific">Chenopodium quinoa</name>
    <name type="common">Quinoa</name>
    <dbReference type="NCBI Taxonomy" id="63459"/>
    <lineage>
        <taxon>Eukaryota</taxon>
        <taxon>Viridiplantae</taxon>
        <taxon>Streptophyta</taxon>
        <taxon>Embryophyta</taxon>
        <taxon>Tracheophyta</taxon>
        <taxon>Spermatophyta</taxon>
        <taxon>Magnoliopsida</taxon>
        <taxon>eudicotyledons</taxon>
        <taxon>Gunneridae</taxon>
        <taxon>Pentapetalae</taxon>
        <taxon>Caryophyllales</taxon>
        <taxon>Chenopodiaceae</taxon>
        <taxon>Chenopodioideae</taxon>
        <taxon>Atripliceae</taxon>
        <taxon>Chenopodium</taxon>
    </lineage>
</organism>
<protein>
    <recommendedName>
        <fullName evidence="2">Aminotransferase-like plant mobile domain-containing protein</fullName>
    </recommendedName>
</protein>
<feature type="compositionally biased region" description="Polar residues" evidence="1">
    <location>
        <begin position="723"/>
        <end position="733"/>
    </location>
</feature>
<evidence type="ECO:0000259" key="2">
    <source>
        <dbReference type="Pfam" id="PF10536"/>
    </source>
</evidence>
<keyword evidence="4" id="KW-1185">Reference proteome</keyword>
<feature type="compositionally biased region" description="Basic residues" evidence="1">
    <location>
        <begin position="516"/>
        <end position="534"/>
    </location>
</feature>
<name>A0A803N0A2_CHEQI</name>
<dbReference type="PANTHER" id="PTHR46033">
    <property type="entry name" value="PROTEIN MAIN-LIKE 2"/>
    <property type="match status" value="1"/>
</dbReference>
<reference evidence="3" key="1">
    <citation type="journal article" date="2017" name="Nature">
        <title>The genome of Chenopodium quinoa.</title>
        <authorList>
            <person name="Jarvis D.E."/>
            <person name="Ho Y.S."/>
            <person name="Lightfoot D.J."/>
            <person name="Schmoeckel S.M."/>
            <person name="Li B."/>
            <person name="Borm T.J.A."/>
            <person name="Ohyanagi H."/>
            <person name="Mineta K."/>
            <person name="Michell C.T."/>
            <person name="Saber N."/>
            <person name="Kharbatia N.M."/>
            <person name="Rupper R.R."/>
            <person name="Sharp A.R."/>
            <person name="Dally N."/>
            <person name="Boughton B.A."/>
            <person name="Woo Y.H."/>
            <person name="Gao G."/>
            <person name="Schijlen E.G.W.M."/>
            <person name="Guo X."/>
            <person name="Momin A.A."/>
            <person name="Negrao S."/>
            <person name="Al-Babili S."/>
            <person name="Gehring C."/>
            <person name="Roessner U."/>
            <person name="Jung C."/>
            <person name="Murphy K."/>
            <person name="Arold S.T."/>
            <person name="Gojobori T."/>
            <person name="van der Linden C.G."/>
            <person name="van Loo E.N."/>
            <person name="Jellen E.N."/>
            <person name="Maughan P.J."/>
            <person name="Tester M."/>
        </authorList>
    </citation>
    <scope>NUCLEOTIDE SEQUENCE [LARGE SCALE GENOMIC DNA]</scope>
    <source>
        <strain evidence="3">cv. PI 614886</strain>
    </source>
</reference>
<dbReference type="AlphaFoldDB" id="A0A803N0A2"/>
<feature type="compositionally biased region" description="Basic and acidic residues" evidence="1">
    <location>
        <begin position="647"/>
        <end position="656"/>
    </location>
</feature>
<feature type="domain" description="Aminotransferase-like plant mobile" evidence="2">
    <location>
        <begin position="85"/>
        <end position="435"/>
    </location>
</feature>
<evidence type="ECO:0000313" key="4">
    <source>
        <dbReference type="Proteomes" id="UP000596660"/>
    </source>
</evidence>
<dbReference type="Pfam" id="PF10536">
    <property type="entry name" value="PMD"/>
    <property type="match status" value="1"/>
</dbReference>
<dbReference type="Gramene" id="AUR62038386-RA">
    <property type="protein sequence ID" value="AUR62038386-RA:cds"/>
    <property type="gene ID" value="AUR62038386"/>
</dbReference>
<dbReference type="PANTHER" id="PTHR46033:SF1">
    <property type="entry name" value="PROTEIN MAIN-LIKE 2"/>
    <property type="match status" value="1"/>
</dbReference>
<dbReference type="OMA" id="CNEADNS"/>
<dbReference type="EnsemblPlants" id="AUR62038386-RA">
    <property type="protein sequence ID" value="AUR62038386-RA:cds"/>
    <property type="gene ID" value="AUR62038386"/>
</dbReference>
<dbReference type="InterPro" id="IPR019557">
    <property type="entry name" value="AminoTfrase-like_pln_mobile"/>
</dbReference>
<feature type="region of interest" description="Disordered" evidence="1">
    <location>
        <begin position="622"/>
        <end position="733"/>
    </location>
</feature>
<dbReference type="GO" id="GO:0010073">
    <property type="term" value="P:meristem maintenance"/>
    <property type="evidence" value="ECO:0007669"/>
    <property type="project" value="InterPro"/>
</dbReference>
<dbReference type="InterPro" id="IPR044824">
    <property type="entry name" value="MAIN-like"/>
</dbReference>
<sequence length="733" mass="83118">MAGVIVIWVTAIALTVVYEYCIQMDLYAFNPGPLDDSVLYDQEKHVSSAVWEGQERGALRCHEHTSKLNQWVLTPKQIELIDKAGFGYLKFIPAISIDNPLISALVERWRRETNTFHLTVGEMTVTLEDVAYLLGLSIDGEPVIGVTYTSCDAVCERYLGKAPDSGYTSGGMVKLSWLKECFSRCPENASTEDIKRHTRAYLLYLVGSTIFSTTTGNKVPVMYLPLFEDFDHSAKYAWGAAALAFLYRALGNASLRSQSTVSGGLTLLQCWSYFHLNIGRPKLPQDSYYDNFPLVLRWKGKQNGPTTNRDITFYRKALDSLKPADVDWFPYQNVDPMVIPDNIASSLILGRSKTMLICFDKAERHLPDRCMRQYGMPNQPIPESVDRWERKSRGVDGGVDLSGKMELELKEWSERHIHIMHNGEDADDSKYMHWYLRITRRFVGRPIPLASEFQRMNATLREVAHIADTMSLQGLDNEQIHSITRIRYIIHECLRDQAESVVTVASPSPENENCNKRGRGKEKIRRKGMGKRRRKDELEQCEEDNTCRDDQLIPNYALTDIEYVQQMHHPVRLVNHHHPCHPDIANVNEEDMDEAQLCISVNEVGDAQICLHESEVVTAMPSCDDIDGSQPSDFIDHQDGHCPPSDEDTKLDDHENGLVPGSCNQEEPSDFSDEDTKVDEHGANLIHREDHISSPLDDSTPHSTEMPMKVHPHSSHESEEDISQQSNNGIKST</sequence>
<reference evidence="3" key="2">
    <citation type="submission" date="2021-03" db="UniProtKB">
        <authorList>
            <consortium name="EnsemblPlants"/>
        </authorList>
    </citation>
    <scope>IDENTIFICATION</scope>
</reference>
<evidence type="ECO:0000256" key="1">
    <source>
        <dbReference type="SAM" id="MobiDB-lite"/>
    </source>
</evidence>
<accession>A0A803N0A2</accession>
<feature type="region of interest" description="Disordered" evidence="1">
    <location>
        <begin position="506"/>
        <end position="537"/>
    </location>
</feature>
<dbReference type="Proteomes" id="UP000596660">
    <property type="component" value="Unplaced"/>
</dbReference>
<evidence type="ECO:0000313" key="3">
    <source>
        <dbReference type="EnsemblPlants" id="AUR62038386-RA:cds"/>
    </source>
</evidence>
<feature type="compositionally biased region" description="Basic and acidic residues" evidence="1">
    <location>
        <begin position="674"/>
        <end position="692"/>
    </location>
</feature>
<proteinExistence type="predicted"/>